<dbReference type="HOGENOM" id="CLU_1994065_0_0_1"/>
<sequence>MVDYTVTPRHLQVMSLLQLIELVHPSYPYSSHLPACMKSSFNFNIVKMVDAVNANDRTVVIALIGLGMYDPAIVVSCIPKRVWADEKVTMVLSEEVKKAVEVLHGDTRKPTPCCYVDLDYIHKRH</sequence>
<dbReference type="Proteomes" id="UP000054279">
    <property type="component" value="Unassembled WGS sequence"/>
</dbReference>
<name>A0A0C9UI38_SPHS4</name>
<organism evidence="1 2">
    <name type="scientific">Sphaerobolus stellatus (strain SS14)</name>
    <dbReference type="NCBI Taxonomy" id="990650"/>
    <lineage>
        <taxon>Eukaryota</taxon>
        <taxon>Fungi</taxon>
        <taxon>Dikarya</taxon>
        <taxon>Basidiomycota</taxon>
        <taxon>Agaricomycotina</taxon>
        <taxon>Agaricomycetes</taxon>
        <taxon>Phallomycetidae</taxon>
        <taxon>Geastrales</taxon>
        <taxon>Sphaerobolaceae</taxon>
        <taxon>Sphaerobolus</taxon>
    </lineage>
</organism>
<evidence type="ECO:0000313" key="2">
    <source>
        <dbReference type="Proteomes" id="UP000054279"/>
    </source>
</evidence>
<keyword evidence="2" id="KW-1185">Reference proteome</keyword>
<dbReference type="EMBL" id="KN837452">
    <property type="protein sequence ID" value="KIJ24855.1"/>
    <property type="molecule type" value="Genomic_DNA"/>
</dbReference>
<accession>A0A0C9UI38</accession>
<evidence type="ECO:0000313" key="1">
    <source>
        <dbReference type="EMBL" id="KIJ24855.1"/>
    </source>
</evidence>
<dbReference type="AlphaFoldDB" id="A0A0C9UI38"/>
<reference evidence="1 2" key="1">
    <citation type="submission" date="2014-06" db="EMBL/GenBank/DDBJ databases">
        <title>Evolutionary Origins and Diversification of the Mycorrhizal Mutualists.</title>
        <authorList>
            <consortium name="DOE Joint Genome Institute"/>
            <consortium name="Mycorrhizal Genomics Consortium"/>
            <person name="Kohler A."/>
            <person name="Kuo A."/>
            <person name="Nagy L.G."/>
            <person name="Floudas D."/>
            <person name="Copeland A."/>
            <person name="Barry K.W."/>
            <person name="Cichocki N."/>
            <person name="Veneault-Fourrey C."/>
            <person name="LaButti K."/>
            <person name="Lindquist E.A."/>
            <person name="Lipzen A."/>
            <person name="Lundell T."/>
            <person name="Morin E."/>
            <person name="Murat C."/>
            <person name="Riley R."/>
            <person name="Ohm R."/>
            <person name="Sun H."/>
            <person name="Tunlid A."/>
            <person name="Henrissat B."/>
            <person name="Grigoriev I.V."/>
            <person name="Hibbett D.S."/>
            <person name="Martin F."/>
        </authorList>
    </citation>
    <scope>NUCLEOTIDE SEQUENCE [LARGE SCALE GENOMIC DNA]</scope>
    <source>
        <strain evidence="1 2">SS14</strain>
    </source>
</reference>
<protein>
    <submittedName>
        <fullName evidence="1">Uncharacterized protein</fullName>
    </submittedName>
</protein>
<proteinExistence type="predicted"/>
<gene>
    <name evidence="1" type="ORF">M422DRAFT_274275</name>
</gene>